<dbReference type="EMBL" id="MEVL01000003">
    <property type="protein sequence ID" value="OGC62861.1"/>
    <property type="molecule type" value="Genomic_DNA"/>
</dbReference>
<organism evidence="2 3">
    <name type="scientific">candidate division WWE3 bacterium RIFCSPLOWO2_01_FULL_53_14</name>
    <dbReference type="NCBI Taxonomy" id="1802628"/>
    <lineage>
        <taxon>Bacteria</taxon>
        <taxon>Katanobacteria</taxon>
    </lineage>
</organism>
<evidence type="ECO:0000256" key="1">
    <source>
        <dbReference type="SAM" id="Phobius"/>
    </source>
</evidence>
<keyword evidence="1" id="KW-1133">Transmembrane helix</keyword>
<evidence type="ECO:0000313" key="2">
    <source>
        <dbReference type="EMBL" id="OGC62861.1"/>
    </source>
</evidence>
<accession>A0A1F4W0D1</accession>
<proteinExistence type="predicted"/>
<protein>
    <submittedName>
        <fullName evidence="2">Uncharacterized protein</fullName>
    </submittedName>
</protein>
<feature type="transmembrane region" description="Helical" evidence="1">
    <location>
        <begin position="37"/>
        <end position="59"/>
    </location>
</feature>
<sequence length="194" mass="21897">MRQLAGPAVLFLASAYFVAVHVLGGTIYITLIALRGFWFALAVVFTAFGIWGSILYLVLLQLDAFDQVRGLISQLTGEKKPRFLARIQLKIFDLVAWIRRKGNGKEFARQLERKVEEAHAGREIISPGWIMIVFMVLSPLFAVPLIRLSFPRERWAAGLMWVWIGTLVEVVTWFLPLYGGASIVVRFLISLFGS</sequence>
<feature type="transmembrane region" description="Helical" evidence="1">
    <location>
        <begin position="129"/>
        <end position="150"/>
    </location>
</feature>
<feature type="transmembrane region" description="Helical" evidence="1">
    <location>
        <begin position="9"/>
        <end position="31"/>
    </location>
</feature>
<comment type="caution">
    <text evidence="2">The sequence shown here is derived from an EMBL/GenBank/DDBJ whole genome shotgun (WGS) entry which is preliminary data.</text>
</comment>
<reference evidence="2 3" key="1">
    <citation type="journal article" date="2016" name="Nat. Commun.">
        <title>Thousands of microbial genomes shed light on interconnected biogeochemical processes in an aquifer system.</title>
        <authorList>
            <person name="Anantharaman K."/>
            <person name="Brown C.T."/>
            <person name="Hug L.A."/>
            <person name="Sharon I."/>
            <person name="Castelle C.J."/>
            <person name="Probst A.J."/>
            <person name="Thomas B.C."/>
            <person name="Singh A."/>
            <person name="Wilkins M.J."/>
            <person name="Karaoz U."/>
            <person name="Brodie E.L."/>
            <person name="Williams K.H."/>
            <person name="Hubbard S.S."/>
            <person name="Banfield J.F."/>
        </authorList>
    </citation>
    <scope>NUCLEOTIDE SEQUENCE [LARGE SCALE GENOMIC DNA]</scope>
</reference>
<dbReference type="Proteomes" id="UP000176967">
    <property type="component" value="Unassembled WGS sequence"/>
</dbReference>
<name>A0A1F4W0D1_UNCKA</name>
<keyword evidence="1" id="KW-0472">Membrane</keyword>
<feature type="transmembrane region" description="Helical" evidence="1">
    <location>
        <begin position="170"/>
        <end position="189"/>
    </location>
</feature>
<keyword evidence="1" id="KW-0812">Transmembrane</keyword>
<evidence type="ECO:0000313" key="3">
    <source>
        <dbReference type="Proteomes" id="UP000176967"/>
    </source>
</evidence>
<dbReference type="AlphaFoldDB" id="A0A1F4W0D1"/>
<dbReference type="STRING" id="1802628.A2890_00040"/>
<gene>
    <name evidence="2" type="ORF">A2890_00040</name>
</gene>